<dbReference type="PANTHER" id="PTHR35119">
    <property type="entry name" value="PROTEIN POLYCHOME"/>
    <property type="match status" value="1"/>
</dbReference>
<sequence>MPERRDGMPRQEDVIATYSNRRPIFSSGGRDCGRVNSLGLVLEDEPKEGVATETPFRWRGTGTAATPGPIGIASGRGSIVNPRIGITGKENLSPMAIERRRALCEESEGLQNEHDFLTISQNPKIGKVPKILLLNITNQDEGDSVSLTPQKKLLNDIDTVEKVVTEELRKLKSTPTAKKAERDKRVRTLLSMR</sequence>
<gene>
    <name evidence="1" type="ORF">MIMGU_mgv1a026604mg</name>
</gene>
<dbReference type="GO" id="GO:0005634">
    <property type="term" value="C:nucleus"/>
    <property type="evidence" value="ECO:0007669"/>
    <property type="project" value="InterPro"/>
</dbReference>
<dbReference type="PANTHER" id="PTHR35119:SF1">
    <property type="entry name" value="PROTEIN POLYCHOME"/>
    <property type="match status" value="1"/>
</dbReference>
<accession>A0A022RIT6</accession>
<organism evidence="1 2">
    <name type="scientific">Erythranthe guttata</name>
    <name type="common">Yellow monkey flower</name>
    <name type="synonym">Mimulus guttatus</name>
    <dbReference type="NCBI Taxonomy" id="4155"/>
    <lineage>
        <taxon>Eukaryota</taxon>
        <taxon>Viridiplantae</taxon>
        <taxon>Streptophyta</taxon>
        <taxon>Embryophyta</taxon>
        <taxon>Tracheophyta</taxon>
        <taxon>Spermatophyta</taxon>
        <taxon>Magnoliopsida</taxon>
        <taxon>eudicotyledons</taxon>
        <taxon>Gunneridae</taxon>
        <taxon>Pentapetalae</taxon>
        <taxon>asterids</taxon>
        <taxon>lamiids</taxon>
        <taxon>Lamiales</taxon>
        <taxon>Phrymaceae</taxon>
        <taxon>Erythranthe</taxon>
    </lineage>
</organism>
<evidence type="ECO:0008006" key="3">
    <source>
        <dbReference type="Google" id="ProtNLM"/>
    </source>
</evidence>
<dbReference type="PhylomeDB" id="A0A022RIT6"/>
<reference evidence="1 2" key="1">
    <citation type="journal article" date="2013" name="Proc. Natl. Acad. Sci. U.S.A.">
        <title>Fine-scale variation in meiotic recombination in Mimulus inferred from population shotgun sequencing.</title>
        <authorList>
            <person name="Hellsten U."/>
            <person name="Wright K.M."/>
            <person name="Jenkins J."/>
            <person name="Shu S."/>
            <person name="Yuan Y."/>
            <person name="Wessler S.R."/>
            <person name="Schmutz J."/>
            <person name="Willis J.H."/>
            <person name="Rokhsar D.S."/>
        </authorList>
    </citation>
    <scope>NUCLEOTIDE SEQUENCE [LARGE SCALE GENOMIC DNA]</scope>
    <source>
        <strain evidence="2">cv. DUN x IM62</strain>
    </source>
</reference>
<protein>
    <recommendedName>
        <fullName evidence="3">Protein POLYCHOME</fullName>
    </recommendedName>
</protein>
<proteinExistence type="predicted"/>
<dbReference type="Proteomes" id="UP000030748">
    <property type="component" value="Unassembled WGS sequence"/>
</dbReference>
<evidence type="ECO:0000313" key="1">
    <source>
        <dbReference type="EMBL" id="EYU39899.1"/>
    </source>
</evidence>
<evidence type="ECO:0000313" key="2">
    <source>
        <dbReference type="Proteomes" id="UP000030748"/>
    </source>
</evidence>
<dbReference type="EMBL" id="KI630437">
    <property type="protein sequence ID" value="EYU39899.1"/>
    <property type="molecule type" value="Genomic_DNA"/>
</dbReference>
<name>A0A022RIT6_ERYGU</name>
<dbReference type="AlphaFoldDB" id="A0A022RIT6"/>
<dbReference type="InterPro" id="IPR034590">
    <property type="entry name" value="POLYCHOME/GIG1"/>
</dbReference>
<dbReference type="GO" id="GO:0051783">
    <property type="term" value="P:regulation of nuclear division"/>
    <property type="evidence" value="ECO:0007669"/>
    <property type="project" value="InterPro"/>
</dbReference>
<keyword evidence="2" id="KW-1185">Reference proteome</keyword>